<dbReference type="InterPro" id="IPR049073">
    <property type="entry name" value="T6SS_VgrG3-like_C"/>
</dbReference>
<dbReference type="PATRIC" id="fig|879567.3.peg.1301"/>
<name>M1WJU2_PSEP2</name>
<evidence type="ECO:0000313" key="3">
    <source>
        <dbReference type="Proteomes" id="UP000011724"/>
    </source>
</evidence>
<dbReference type="AlphaFoldDB" id="M1WJU2"/>
<dbReference type="HOGENOM" id="CLU_2192785_0_0_7"/>
<sequence length="108" mass="12065">MKDKVGLDATEGSATLRDVVWSTGVQHKGPELIGAAAKRVEKTTKGMDSSSPEYERKVIEAIYDERATRCKKCPPNQKKGYDRRMVLEKKEALELFDKELGGVKGDQH</sequence>
<accession>M1WJU2</accession>
<dbReference type="KEGG" id="dpi:BN4_11254"/>
<dbReference type="Pfam" id="PF21277">
    <property type="entry name" value="T6SS_VgrG3-like_C"/>
    <property type="match status" value="1"/>
</dbReference>
<evidence type="ECO:0000259" key="1">
    <source>
        <dbReference type="Pfam" id="PF21277"/>
    </source>
</evidence>
<protein>
    <recommendedName>
        <fullName evidence="1">Type VI secretion system spike protein VgrG3-like C-terminal domain-containing protein</fullName>
    </recommendedName>
</protein>
<organism evidence="2 3">
    <name type="scientific">Pseudodesulfovibrio piezophilus (strain DSM 21447 / JCM 15486 / C1TLV30)</name>
    <name type="common">Desulfovibrio piezophilus</name>
    <dbReference type="NCBI Taxonomy" id="1322246"/>
    <lineage>
        <taxon>Bacteria</taxon>
        <taxon>Pseudomonadati</taxon>
        <taxon>Thermodesulfobacteriota</taxon>
        <taxon>Desulfovibrionia</taxon>
        <taxon>Desulfovibrionales</taxon>
        <taxon>Desulfovibrionaceae</taxon>
    </lineage>
</organism>
<feature type="domain" description="Type VI secretion system spike protein VgrG3-like C-terminal" evidence="1">
    <location>
        <begin position="4"/>
        <end position="73"/>
    </location>
</feature>
<dbReference type="BioCyc" id="DPIE1322246:BN4_RS06275-MONOMER"/>
<dbReference type="EMBL" id="FO203427">
    <property type="protein sequence ID" value="CCH48491.1"/>
    <property type="molecule type" value="Genomic_DNA"/>
</dbReference>
<keyword evidence="3" id="KW-1185">Reference proteome</keyword>
<reference evidence="3" key="2">
    <citation type="journal article" date="2013" name="Stand. Genomic Sci.">
        <title>Complete genome sequence of Desulfocapsa sulfexigens, a marine deltaproteobacterium specialized in disproportionating inorganic sulfur compounds.</title>
        <authorList>
            <person name="Finster K.W."/>
            <person name="Kjeldsen K.U."/>
            <person name="Kube M."/>
            <person name="Reinhardt R."/>
            <person name="Mussmann M."/>
            <person name="Amann R."/>
            <person name="Schreiber L."/>
        </authorList>
    </citation>
    <scope>NUCLEOTIDE SEQUENCE [LARGE SCALE GENOMIC DNA]</scope>
    <source>
        <strain evidence="3">DSM 10523 / SB164P1</strain>
    </source>
</reference>
<evidence type="ECO:0000313" key="2">
    <source>
        <dbReference type="EMBL" id="CCH48491.1"/>
    </source>
</evidence>
<dbReference type="Proteomes" id="UP000011724">
    <property type="component" value="Chromosome"/>
</dbReference>
<proteinExistence type="predicted"/>
<reference evidence="2 3" key="1">
    <citation type="journal article" date="2013" name="PLoS ONE">
        <title>The first genomic and proteomic characterization of a deep-sea sulfate reducer: insights into the piezophilic lifestyle of Desulfovibrio piezophilus.</title>
        <authorList>
            <person name="Pradel N."/>
            <person name="Ji B."/>
            <person name="Gimenez G."/>
            <person name="Talla E."/>
            <person name="Lenoble P."/>
            <person name="Garel M."/>
            <person name="Tamburini C."/>
            <person name="Fourquet P."/>
            <person name="Lebrun R."/>
            <person name="Bertin P."/>
            <person name="Denis Y."/>
            <person name="Pophillat M."/>
            <person name="Barbe V."/>
            <person name="Ollivier B."/>
            <person name="Dolla A."/>
        </authorList>
    </citation>
    <scope>NUCLEOTIDE SEQUENCE [LARGE SCALE GENOMIC DNA]</scope>
    <source>
        <strain evidence="3">DSM 10523 / SB164P1</strain>
    </source>
</reference>
<gene>
    <name evidence="2" type="ordered locus">BN4_11254</name>
</gene>
<dbReference type="STRING" id="1322246.BN4_11254"/>